<dbReference type="Gene3D" id="2.40.50.40">
    <property type="match status" value="1"/>
</dbReference>
<keyword evidence="4" id="KW-0255">Endonuclease</keyword>
<dbReference type="SUPFAM" id="SSF54160">
    <property type="entry name" value="Chromo domain-like"/>
    <property type="match status" value="1"/>
</dbReference>
<dbReference type="InterPro" id="IPR041373">
    <property type="entry name" value="RT_RNaseH"/>
</dbReference>
<dbReference type="PANTHER" id="PTHR37984">
    <property type="entry name" value="PROTEIN CBG26694"/>
    <property type="match status" value="1"/>
</dbReference>
<dbReference type="Pfam" id="PF24626">
    <property type="entry name" value="SH3_Tf2-1"/>
    <property type="match status" value="1"/>
</dbReference>
<dbReference type="Gene3D" id="3.30.70.270">
    <property type="match status" value="1"/>
</dbReference>
<keyword evidence="5" id="KW-0378">Hydrolase</keyword>
<evidence type="ECO:0000259" key="8">
    <source>
        <dbReference type="PROSITE" id="PS50878"/>
    </source>
</evidence>
<dbReference type="Gene3D" id="3.10.10.10">
    <property type="entry name" value="HIV Type 1 Reverse Transcriptase, subunit A, domain 1"/>
    <property type="match status" value="1"/>
</dbReference>
<dbReference type="InterPro" id="IPR000477">
    <property type="entry name" value="RT_dom"/>
</dbReference>
<dbReference type="GO" id="GO:0004519">
    <property type="term" value="F:endonuclease activity"/>
    <property type="evidence" value="ECO:0007669"/>
    <property type="project" value="UniProtKB-KW"/>
</dbReference>
<dbReference type="Proteomes" id="UP000765509">
    <property type="component" value="Unassembled WGS sequence"/>
</dbReference>
<dbReference type="PANTHER" id="PTHR37984:SF5">
    <property type="entry name" value="PROTEIN NYNRIN-LIKE"/>
    <property type="match status" value="1"/>
</dbReference>
<dbReference type="CDD" id="cd09274">
    <property type="entry name" value="RNase_HI_RT_Ty3"/>
    <property type="match status" value="1"/>
</dbReference>
<dbReference type="CDD" id="cd01647">
    <property type="entry name" value="RT_LTR"/>
    <property type="match status" value="1"/>
</dbReference>
<reference evidence="9" key="1">
    <citation type="submission" date="2021-03" db="EMBL/GenBank/DDBJ databases">
        <title>Draft genome sequence of rust myrtle Austropuccinia psidii MF-1, a brazilian biotype.</title>
        <authorList>
            <person name="Quecine M.C."/>
            <person name="Pachon D.M.R."/>
            <person name="Bonatelli M.L."/>
            <person name="Correr F.H."/>
            <person name="Franceschini L.M."/>
            <person name="Leite T.F."/>
            <person name="Margarido G.R.A."/>
            <person name="Almeida C.A."/>
            <person name="Ferrarezi J.A."/>
            <person name="Labate C.A."/>
        </authorList>
    </citation>
    <scope>NUCLEOTIDE SEQUENCE</scope>
    <source>
        <strain evidence="9">MF-1</strain>
    </source>
</reference>
<dbReference type="InterPro" id="IPR016197">
    <property type="entry name" value="Chromo-like_dom_sf"/>
</dbReference>
<dbReference type="OrthoDB" id="2505288at2759"/>
<dbReference type="InterPro" id="IPR050951">
    <property type="entry name" value="Retrovirus_Pol_polyprotein"/>
</dbReference>
<evidence type="ECO:0000256" key="4">
    <source>
        <dbReference type="ARBA" id="ARBA00022759"/>
    </source>
</evidence>
<keyword evidence="10" id="KW-1185">Reference proteome</keyword>
<comment type="caution">
    <text evidence="9">The sequence shown here is derived from an EMBL/GenBank/DDBJ whole genome shotgun (WGS) entry which is preliminary data.</text>
</comment>
<feature type="region of interest" description="Disordered" evidence="7">
    <location>
        <begin position="258"/>
        <end position="277"/>
    </location>
</feature>
<evidence type="ECO:0000313" key="10">
    <source>
        <dbReference type="Proteomes" id="UP000765509"/>
    </source>
</evidence>
<sequence>MDLPPSSYNDSLEELWDEEEEPEEIETIMKVAPSTYHQYLDVFSKVKAEKLPPYHACDHNIELEGSLPPVGVIYSSSKQESDTLRAYSSENLEKGFIRPSSSSTGAPVLFVKKKESGLCLCVDYQNLNAVTRKNKYPVPPMNQLLNVFNGSSIFSKIDLRGAYNLLRIKEGKEHLICFRAKYGSYEYLVMPFGLTNAPASFQNLVNNIFQDILDVYVVVYLDDIMVFSKSEEEHVTHVSTVLSRLSANNLFAKVLKPQDGPRKRRADSQFATSKKPQGSSIIPWLCQLLPPFHQELFKEDQSTHQFPQKRFLFPPQLGSSQSVSTTQRGFHHRSNPSLPTIVETNASNYALGAVLGQVSASGKPPIAFGSRKPVPAELNYEIHDKELLGIVWALKRWRAFLLSLYSPFEVLTNHSFLQSFMSSKFLTRRQAHWAEFLSEFHFSITYHPGCLATLLDALSRWDKVYPQTGEDSIRNNPMNFQQLIKQDELQPSRYFAQSLFFTFYGRDPKFDSVNITKDTPSGKLSTKIQSVQQGVKTVLEVAINRFKRYADESRASPPDFNPGDMVWLSSKNIKSTRPTKKLSERWLGPFPILKKVITHAYHLKLPSQWKKINPVFHISLLEPVKTATIPNRHQEPPPPIIIEEGEEWEVSQILDSKLKGIKLWYLVEWKGFSQDSESPHGNQLKTSRILLNLSKIFIVCILTSQDLILQKLEFCWCLVGREITKSMSHSWYAPLGVFYSFLL</sequence>
<dbReference type="EMBL" id="AVOT02035442">
    <property type="protein sequence ID" value="MBW0529800.1"/>
    <property type="molecule type" value="Genomic_DNA"/>
</dbReference>
<dbReference type="GO" id="GO:0016787">
    <property type="term" value="F:hydrolase activity"/>
    <property type="evidence" value="ECO:0007669"/>
    <property type="project" value="UniProtKB-KW"/>
</dbReference>
<evidence type="ECO:0000256" key="7">
    <source>
        <dbReference type="SAM" id="MobiDB-lite"/>
    </source>
</evidence>
<dbReference type="PROSITE" id="PS50878">
    <property type="entry name" value="RT_POL"/>
    <property type="match status" value="1"/>
</dbReference>
<evidence type="ECO:0000256" key="5">
    <source>
        <dbReference type="ARBA" id="ARBA00022801"/>
    </source>
</evidence>
<keyword evidence="1" id="KW-0808">Transferase</keyword>
<feature type="compositionally biased region" description="Polar residues" evidence="7">
    <location>
        <begin position="317"/>
        <end position="328"/>
    </location>
</feature>
<dbReference type="AlphaFoldDB" id="A0A9Q3EUM8"/>
<dbReference type="Pfam" id="PF00078">
    <property type="entry name" value="RVT_1"/>
    <property type="match status" value="1"/>
</dbReference>
<evidence type="ECO:0000256" key="3">
    <source>
        <dbReference type="ARBA" id="ARBA00022722"/>
    </source>
</evidence>
<evidence type="ECO:0000313" key="9">
    <source>
        <dbReference type="EMBL" id="MBW0529800.1"/>
    </source>
</evidence>
<dbReference type="InterPro" id="IPR056924">
    <property type="entry name" value="SH3_Tf2-1"/>
</dbReference>
<dbReference type="GO" id="GO:0003964">
    <property type="term" value="F:RNA-directed DNA polymerase activity"/>
    <property type="evidence" value="ECO:0007669"/>
    <property type="project" value="UniProtKB-KW"/>
</dbReference>
<dbReference type="Pfam" id="PF17917">
    <property type="entry name" value="RT_RNaseH"/>
    <property type="match status" value="1"/>
</dbReference>
<keyword evidence="6" id="KW-0695">RNA-directed DNA polymerase</keyword>
<name>A0A9Q3EUM8_9BASI</name>
<feature type="region of interest" description="Disordered" evidence="7">
    <location>
        <begin position="317"/>
        <end position="337"/>
    </location>
</feature>
<feature type="domain" description="Reverse transcriptase" evidence="8">
    <location>
        <begin position="92"/>
        <end position="289"/>
    </location>
</feature>
<proteinExistence type="predicted"/>
<evidence type="ECO:0000256" key="2">
    <source>
        <dbReference type="ARBA" id="ARBA00022695"/>
    </source>
</evidence>
<protein>
    <recommendedName>
        <fullName evidence="8">Reverse transcriptase domain-containing protein</fullName>
    </recommendedName>
</protein>
<dbReference type="InterPro" id="IPR043502">
    <property type="entry name" value="DNA/RNA_pol_sf"/>
</dbReference>
<keyword evidence="2" id="KW-0548">Nucleotidyltransferase</keyword>
<evidence type="ECO:0000256" key="6">
    <source>
        <dbReference type="ARBA" id="ARBA00022918"/>
    </source>
</evidence>
<organism evidence="9 10">
    <name type="scientific">Austropuccinia psidii MF-1</name>
    <dbReference type="NCBI Taxonomy" id="1389203"/>
    <lineage>
        <taxon>Eukaryota</taxon>
        <taxon>Fungi</taxon>
        <taxon>Dikarya</taxon>
        <taxon>Basidiomycota</taxon>
        <taxon>Pucciniomycotina</taxon>
        <taxon>Pucciniomycetes</taxon>
        <taxon>Pucciniales</taxon>
        <taxon>Sphaerophragmiaceae</taxon>
        <taxon>Austropuccinia</taxon>
    </lineage>
</organism>
<gene>
    <name evidence="9" type="ORF">O181_069515</name>
</gene>
<dbReference type="SUPFAM" id="SSF56672">
    <property type="entry name" value="DNA/RNA polymerases"/>
    <property type="match status" value="1"/>
</dbReference>
<accession>A0A9Q3EUM8</accession>
<dbReference type="InterPro" id="IPR043128">
    <property type="entry name" value="Rev_trsase/Diguanyl_cyclase"/>
</dbReference>
<keyword evidence="3" id="KW-0540">Nuclease</keyword>
<evidence type="ECO:0000256" key="1">
    <source>
        <dbReference type="ARBA" id="ARBA00022679"/>
    </source>
</evidence>